<evidence type="ECO:0000259" key="7">
    <source>
        <dbReference type="PROSITE" id="PS51158"/>
    </source>
</evidence>
<evidence type="ECO:0000313" key="9">
    <source>
        <dbReference type="Proteomes" id="UP000239899"/>
    </source>
</evidence>
<keyword evidence="9" id="KW-1185">Reference proteome</keyword>
<dbReference type="InterPro" id="IPR051852">
    <property type="entry name" value="Alpha-type_PK"/>
</dbReference>
<evidence type="ECO:0000256" key="5">
    <source>
        <dbReference type="ARBA" id="ARBA00022840"/>
    </source>
</evidence>
<dbReference type="EMBL" id="LHPG02000005">
    <property type="protein sequence ID" value="PRW58309.1"/>
    <property type="molecule type" value="Genomic_DNA"/>
</dbReference>
<dbReference type="PROSITE" id="PS51158">
    <property type="entry name" value="ALPHA_KINASE"/>
    <property type="match status" value="1"/>
</dbReference>
<keyword evidence="3" id="KW-0547">Nucleotide-binding</keyword>
<dbReference type="GO" id="GO:0004674">
    <property type="term" value="F:protein serine/threonine kinase activity"/>
    <property type="evidence" value="ECO:0007669"/>
    <property type="project" value="UniProtKB-KW"/>
</dbReference>
<dbReference type="CDD" id="cd04515">
    <property type="entry name" value="Alpha_kinase"/>
    <property type="match status" value="1"/>
</dbReference>
<dbReference type="SUPFAM" id="SSF56112">
    <property type="entry name" value="Protein kinase-like (PK-like)"/>
    <property type="match status" value="1"/>
</dbReference>
<dbReference type="Pfam" id="PF02816">
    <property type="entry name" value="Alpha_kinase"/>
    <property type="match status" value="1"/>
</dbReference>
<keyword evidence="6" id="KW-0175">Coiled coil</keyword>
<evidence type="ECO:0000256" key="6">
    <source>
        <dbReference type="SAM" id="Coils"/>
    </source>
</evidence>
<protein>
    <submittedName>
        <fullName evidence="8">Alpha-kinase vwkA-like</fullName>
    </submittedName>
</protein>
<evidence type="ECO:0000256" key="2">
    <source>
        <dbReference type="ARBA" id="ARBA00022679"/>
    </source>
</evidence>
<dbReference type="PANTHER" id="PTHR45992">
    <property type="entry name" value="EUKARYOTIC ELONGATION FACTOR 2 KINASE-RELATED"/>
    <property type="match status" value="1"/>
</dbReference>
<feature type="domain" description="Alpha-type protein kinase" evidence="7">
    <location>
        <begin position="318"/>
        <end position="552"/>
    </location>
</feature>
<keyword evidence="2" id="KW-0808">Transferase</keyword>
<organism evidence="8 9">
    <name type="scientific">Chlorella sorokiniana</name>
    <name type="common">Freshwater green alga</name>
    <dbReference type="NCBI Taxonomy" id="3076"/>
    <lineage>
        <taxon>Eukaryota</taxon>
        <taxon>Viridiplantae</taxon>
        <taxon>Chlorophyta</taxon>
        <taxon>core chlorophytes</taxon>
        <taxon>Trebouxiophyceae</taxon>
        <taxon>Chlorellales</taxon>
        <taxon>Chlorellaceae</taxon>
        <taxon>Chlorella clade</taxon>
        <taxon>Chlorella</taxon>
    </lineage>
</organism>
<keyword evidence="1" id="KW-0723">Serine/threonine-protein kinase</keyword>
<reference evidence="8 9" key="1">
    <citation type="journal article" date="2018" name="Plant J.">
        <title>Genome sequences of Chlorella sorokiniana UTEX 1602 and Micractinium conductrix SAG 241.80: implications to maltose excretion by a green alga.</title>
        <authorList>
            <person name="Arriola M.B."/>
            <person name="Velmurugan N."/>
            <person name="Zhang Y."/>
            <person name="Plunkett M.H."/>
            <person name="Hondzo H."/>
            <person name="Barney B.M."/>
        </authorList>
    </citation>
    <scope>NUCLEOTIDE SEQUENCE [LARGE SCALE GENOMIC DNA]</scope>
    <source>
        <strain evidence="9">UTEX 1602</strain>
    </source>
</reference>
<sequence length="560" mass="59052">MEGGAARQQAAPEPGRACLPVQGFEALHQLLQTPIGINVKVEKGHAPAAGSSGSQEAWMLCFLNSSLHGVHDAATFLFGDTERAAQALPLLGSCALAPYSLPPDLLASKAPFSLTASTTSRRLLKHARHGSDAATAPQFSLGTGGSEACVAVLERLGISQTSLWDRPRLLVELHLPDLEKAVVLLVPCDRRLLLGSSSSGDGSMGAGGEHQGSVAEAQKHLGRLQEARLRQLKRKVEAARQENKVLKQAFHEEVDFQRASRKTEELRGRLAELAAHEAALDGQLCYGLPPGWPGAAAAAAPASGVTSGAGVATGGGGAGFAWEGEWRTGTEVVYTTTDIPAFQVFNVTHASRPVCLQLDTSGGRYVLKRALEESRNPQRRLAELHSDAEAAAISRAVTDAFTSKFGKRCGKVSYVAVSVAILEDPGSPGGKAAYIKEPWIAPRDKGTSGAWDKWTRNDGRIFPGKGNATMQALTHFSLHFLRPRLRCNALVLDAQGIQGQMGSRQVFTLTDAAIASQDGRYGRADLGATAIAAFFSAHTCSDVCRRLARCSAGGGAEGSG</sequence>
<dbReference type="PANTHER" id="PTHR45992:SF11">
    <property type="entry name" value="ALPHA-TYPE PROTEIN KINASE DOMAIN-CONTAINING PROTEIN"/>
    <property type="match status" value="1"/>
</dbReference>
<comment type="caution">
    <text evidence="8">The sequence shown here is derived from an EMBL/GenBank/DDBJ whole genome shotgun (WGS) entry which is preliminary data.</text>
</comment>
<dbReference type="GO" id="GO:0005524">
    <property type="term" value="F:ATP binding"/>
    <property type="evidence" value="ECO:0007669"/>
    <property type="project" value="UniProtKB-KW"/>
</dbReference>
<evidence type="ECO:0000256" key="1">
    <source>
        <dbReference type="ARBA" id="ARBA00022527"/>
    </source>
</evidence>
<accession>A0A2P6TW71</accession>
<evidence type="ECO:0000256" key="3">
    <source>
        <dbReference type="ARBA" id="ARBA00022741"/>
    </source>
</evidence>
<feature type="coiled-coil region" evidence="6">
    <location>
        <begin position="222"/>
        <end position="249"/>
    </location>
</feature>
<dbReference type="Gene3D" id="3.20.200.10">
    <property type="entry name" value="MHCK/EF2 kinase"/>
    <property type="match status" value="1"/>
</dbReference>
<proteinExistence type="predicted"/>
<dbReference type="SMART" id="SM00811">
    <property type="entry name" value="Alpha_kinase"/>
    <property type="match status" value="1"/>
</dbReference>
<name>A0A2P6TW71_CHLSO</name>
<dbReference type="Proteomes" id="UP000239899">
    <property type="component" value="Unassembled WGS sequence"/>
</dbReference>
<evidence type="ECO:0000256" key="4">
    <source>
        <dbReference type="ARBA" id="ARBA00022777"/>
    </source>
</evidence>
<dbReference type="OrthoDB" id="301415at2759"/>
<evidence type="ECO:0000313" key="8">
    <source>
        <dbReference type="EMBL" id="PRW58309.1"/>
    </source>
</evidence>
<dbReference type="InterPro" id="IPR004166">
    <property type="entry name" value="a-kinase_dom"/>
</dbReference>
<dbReference type="AlphaFoldDB" id="A0A2P6TW71"/>
<dbReference type="InterPro" id="IPR011009">
    <property type="entry name" value="Kinase-like_dom_sf"/>
</dbReference>
<keyword evidence="4" id="KW-0418">Kinase</keyword>
<gene>
    <name evidence="8" type="ORF">C2E21_3234</name>
</gene>
<keyword evidence="5" id="KW-0067">ATP-binding</keyword>